<evidence type="ECO:0000256" key="3">
    <source>
        <dbReference type="ARBA" id="ARBA00022692"/>
    </source>
</evidence>
<keyword evidence="9" id="KW-1185">Reference proteome</keyword>
<keyword evidence="4 6" id="KW-1133">Transmembrane helix</keyword>
<evidence type="ECO:0000259" key="7">
    <source>
        <dbReference type="Pfam" id="PF04024"/>
    </source>
</evidence>
<comment type="subcellular location">
    <subcellularLocation>
        <location evidence="1">Cell membrane</location>
        <topology evidence="1">Single-pass membrane protein</topology>
    </subcellularLocation>
</comment>
<feature type="domain" description="Phage shock protein PspC N-terminal" evidence="7">
    <location>
        <begin position="12"/>
        <end position="68"/>
    </location>
</feature>
<dbReference type="Proteomes" id="UP001597277">
    <property type="component" value="Unassembled WGS sequence"/>
</dbReference>
<feature type="transmembrane region" description="Helical" evidence="6">
    <location>
        <begin position="42"/>
        <end position="65"/>
    </location>
</feature>
<evidence type="ECO:0000256" key="6">
    <source>
        <dbReference type="SAM" id="Phobius"/>
    </source>
</evidence>
<evidence type="ECO:0000256" key="1">
    <source>
        <dbReference type="ARBA" id="ARBA00004162"/>
    </source>
</evidence>
<evidence type="ECO:0000313" key="8">
    <source>
        <dbReference type="EMBL" id="MFD1719034.1"/>
    </source>
</evidence>
<dbReference type="EMBL" id="JBHUEE010000008">
    <property type="protein sequence ID" value="MFD1719034.1"/>
    <property type="molecule type" value="Genomic_DNA"/>
</dbReference>
<evidence type="ECO:0000256" key="5">
    <source>
        <dbReference type="ARBA" id="ARBA00023136"/>
    </source>
</evidence>
<evidence type="ECO:0000256" key="4">
    <source>
        <dbReference type="ARBA" id="ARBA00022989"/>
    </source>
</evidence>
<gene>
    <name evidence="8" type="ORF">ACFSE6_14405</name>
</gene>
<dbReference type="InterPro" id="IPR052027">
    <property type="entry name" value="PspC"/>
</dbReference>
<keyword evidence="2" id="KW-1003">Cell membrane</keyword>
<sequence>MSDIPGSMRRSGLVRPRSGRVLGGVCAGVAHRFGLNPWGVRLLWLLICLIPGPQIVIYIALWVLMPSE</sequence>
<organism evidence="8 9">
    <name type="scientific">Georgenia deserti</name>
    <dbReference type="NCBI Taxonomy" id="2093781"/>
    <lineage>
        <taxon>Bacteria</taxon>
        <taxon>Bacillati</taxon>
        <taxon>Actinomycetota</taxon>
        <taxon>Actinomycetes</taxon>
        <taxon>Micrococcales</taxon>
        <taxon>Bogoriellaceae</taxon>
        <taxon>Georgenia</taxon>
    </lineage>
</organism>
<dbReference type="PANTHER" id="PTHR33885:SF3">
    <property type="entry name" value="PHAGE SHOCK PROTEIN C"/>
    <property type="match status" value="1"/>
</dbReference>
<protein>
    <submittedName>
        <fullName evidence="8">PspC domain-containing protein</fullName>
    </submittedName>
</protein>
<keyword evidence="5 6" id="KW-0472">Membrane</keyword>
<comment type="caution">
    <text evidence="8">The sequence shown here is derived from an EMBL/GenBank/DDBJ whole genome shotgun (WGS) entry which is preliminary data.</text>
</comment>
<reference evidence="9" key="1">
    <citation type="journal article" date="2019" name="Int. J. Syst. Evol. Microbiol.">
        <title>The Global Catalogue of Microorganisms (GCM) 10K type strain sequencing project: providing services to taxonomists for standard genome sequencing and annotation.</title>
        <authorList>
            <consortium name="The Broad Institute Genomics Platform"/>
            <consortium name="The Broad Institute Genome Sequencing Center for Infectious Disease"/>
            <person name="Wu L."/>
            <person name="Ma J."/>
        </authorList>
    </citation>
    <scope>NUCLEOTIDE SEQUENCE [LARGE SCALE GENOMIC DNA]</scope>
    <source>
        <strain evidence="9">JCM 17130</strain>
    </source>
</reference>
<evidence type="ECO:0000313" key="9">
    <source>
        <dbReference type="Proteomes" id="UP001597277"/>
    </source>
</evidence>
<dbReference type="RefSeq" id="WP_388008521.1">
    <property type="nucleotide sequence ID" value="NZ_JBHUEE010000008.1"/>
</dbReference>
<proteinExistence type="predicted"/>
<accession>A0ABW4L842</accession>
<dbReference type="PANTHER" id="PTHR33885">
    <property type="entry name" value="PHAGE SHOCK PROTEIN C"/>
    <property type="match status" value="1"/>
</dbReference>
<keyword evidence="3 6" id="KW-0812">Transmembrane</keyword>
<dbReference type="InterPro" id="IPR007168">
    <property type="entry name" value="Phageshock_PspC_N"/>
</dbReference>
<dbReference type="Pfam" id="PF04024">
    <property type="entry name" value="PspC"/>
    <property type="match status" value="1"/>
</dbReference>
<evidence type="ECO:0000256" key="2">
    <source>
        <dbReference type="ARBA" id="ARBA00022475"/>
    </source>
</evidence>
<name>A0ABW4L842_9MICO</name>